<dbReference type="Proteomes" id="UP000469724">
    <property type="component" value="Unassembled WGS sequence"/>
</dbReference>
<dbReference type="RefSeq" id="WP_163303421.1">
    <property type="nucleotide sequence ID" value="NZ_JAAGRQ010000094.1"/>
</dbReference>
<dbReference type="SUPFAM" id="SSF103190">
    <property type="entry name" value="Sensory domain-like"/>
    <property type="match status" value="1"/>
</dbReference>
<keyword evidence="4" id="KW-1185">Reference proteome</keyword>
<evidence type="ECO:0000313" key="4">
    <source>
        <dbReference type="Proteomes" id="UP000469724"/>
    </source>
</evidence>
<evidence type="ECO:0000313" key="3">
    <source>
        <dbReference type="EMBL" id="NDY58348.1"/>
    </source>
</evidence>
<dbReference type="Gene3D" id="3.30.450.20">
    <property type="entry name" value="PAS domain"/>
    <property type="match status" value="2"/>
</dbReference>
<dbReference type="Pfam" id="PF13487">
    <property type="entry name" value="HD_5"/>
    <property type="match status" value="1"/>
</dbReference>
<keyword evidence="1" id="KW-0812">Transmembrane</keyword>
<dbReference type="SMART" id="SM00065">
    <property type="entry name" value="GAF"/>
    <property type="match status" value="1"/>
</dbReference>
<gene>
    <name evidence="3" type="ORF">G3N56_16565</name>
</gene>
<sequence length="921" mass="101736">MKFILDENPTLLSSYIGYTDGKFHQVIACRGNSHVLKTYDAPDNAAYIDRIITPGEDGVRRQTWRFLASDLGVLSTRTEADAAYDPRQRPWYLDAEKSKRSVYTAPYVFSSSRLPGITCARVLADGGGVFGVDVSLSQLGELLARQRVTPHGTLWIVDEASRLVAVPGQAWERLIDDRLQLPLASDATDPVVRLATLAAVSDGDGPRAPRVADIDGAPYLATLTPMADDHGLHFRVIVAAPLEDVTGHITDMALRIVLLAAVILGLAVPLAMHLARRVARPVRLLCEEAGKIQRFDFSASPAIQSHVSEMQALATACEVMKTTIRARTESLLDTQATLEKLVAGGMALSAEKDMARLVTLIFQTAKELAGADGGVLYLMEGEELEVELLSLHAESLVLGGLSENPAPRVKVRPEIMPFLQPHSVLRHACEALRTRKASTTRDEGLSLFPTGLPEEPKNYRIASLITAPLVTRRDEVLGVIQLFNPQISHAEDADDGAPGQGLGFIGSLAAQAAVALDNHHLVLSLRDLFDALIQVIASSIDAKSPYTAGHCTRVPVLTEMLARAVHETTDGPLGEFYIATDDEWRQLWIASWLHDCGKVTTPEYVVDKATKLETIYNRINEIRMRFEVLRRDAEISYLRNSGHGQVAPKELEQEFAEEIRRLHADFEFVAACNVGGEFLSDGDKTRLEQIAGRQWMRYFNDRVGLSEEELGRKAREAEPELPTPETLLADKPEHVVPRMRAYPNLVDAHGNPVQVPENEYNRGELYNLRIARGTLTPEERFKINEHMLNGLEMLQKIPFPEQLGRVTEIATGHHETLIGTGYPLKKTKEQLPVEARIMAIADIFEALTAADRPYKKAKTLSEALGIMSRMRNNKHIDPDIFDIFLKSGVFSAYAEAHLAASQRDVTDIGPYLSQPDACEKN</sequence>
<dbReference type="InterPro" id="IPR003607">
    <property type="entry name" value="HD/PDEase_dom"/>
</dbReference>
<dbReference type="PANTHER" id="PTHR43155">
    <property type="entry name" value="CYCLIC DI-GMP PHOSPHODIESTERASE PA4108-RELATED"/>
    <property type="match status" value="1"/>
</dbReference>
<dbReference type="InterPro" id="IPR029151">
    <property type="entry name" value="Sensor-like_sf"/>
</dbReference>
<feature type="transmembrane region" description="Helical" evidence="1">
    <location>
        <begin position="252"/>
        <end position="275"/>
    </location>
</feature>
<name>A0A7K3NQ86_9BACT</name>
<dbReference type="AlphaFoldDB" id="A0A7K3NQ86"/>
<dbReference type="SUPFAM" id="SSF109604">
    <property type="entry name" value="HD-domain/PDEase-like"/>
    <property type="match status" value="2"/>
</dbReference>
<organism evidence="3 4">
    <name type="scientific">Desulfolutivibrio sulfodismutans</name>
    <dbReference type="NCBI Taxonomy" id="63561"/>
    <lineage>
        <taxon>Bacteria</taxon>
        <taxon>Pseudomonadati</taxon>
        <taxon>Thermodesulfobacteriota</taxon>
        <taxon>Desulfovibrionia</taxon>
        <taxon>Desulfovibrionales</taxon>
        <taxon>Desulfovibrionaceae</taxon>
        <taxon>Desulfolutivibrio</taxon>
    </lineage>
</organism>
<dbReference type="Gene3D" id="3.30.450.40">
    <property type="match status" value="1"/>
</dbReference>
<dbReference type="InterPro" id="IPR003018">
    <property type="entry name" value="GAF"/>
</dbReference>
<dbReference type="EMBL" id="JAAGRQ010000094">
    <property type="protein sequence ID" value="NDY58348.1"/>
    <property type="molecule type" value="Genomic_DNA"/>
</dbReference>
<dbReference type="InterPro" id="IPR037522">
    <property type="entry name" value="HD_GYP_dom"/>
</dbReference>
<evidence type="ECO:0000259" key="2">
    <source>
        <dbReference type="PROSITE" id="PS51832"/>
    </source>
</evidence>
<accession>A0A7K3NQ86</accession>
<reference evidence="3 4" key="1">
    <citation type="submission" date="2020-02" db="EMBL/GenBank/DDBJ databases">
        <title>Comparative genomics of sulfur disproportionating microorganisms.</title>
        <authorList>
            <person name="Ward L.M."/>
            <person name="Bertran E."/>
            <person name="Johnston D.T."/>
        </authorList>
    </citation>
    <scope>NUCLEOTIDE SEQUENCE [LARGE SCALE GENOMIC DNA]</scope>
    <source>
        <strain evidence="3 4">DSM 3696</strain>
    </source>
</reference>
<dbReference type="PROSITE" id="PS51832">
    <property type="entry name" value="HD_GYP"/>
    <property type="match status" value="1"/>
</dbReference>
<keyword evidence="1" id="KW-0472">Membrane</keyword>
<dbReference type="Gene3D" id="1.10.3210.10">
    <property type="entry name" value="Hypothetical protein af1432"/>
    <property type="match status" value="2"/>
</dbReference>
<feature type="domain" description="HD-GYP" evidence="2">
    <location>
        <begin position="699"/>
        <end position="900"/>
    </location>
</feature>
<dbReference type="CDD" id="cd00077">
    <property type="entry name" value="HDc"/>
    <property type="match status" value="1"/>
</dbReference>
<dbReference type="SMART" id="SM00471">
    <property type="entry name" value="HDc"/>
    <property type="match status" value="1"/>
</dbReference>
<protein>
    <submittedName>
        <fullName evidence="3">HD domain-containing protein</fullName>
    </submittedName>
</protein>
<keyword evidence="1" id="KW-1133">Transmembrane helix</keyword>
<comment type="caution">
    <text evidence="3">The sequence shown here is derived from an EMBL/GenBank/DDBJ whole genome shotgun (WGS) entry which is preliminary data.</text>
</comment>
<dbReference type="InterPro" id="IPR029016">
    <property type="entry name" value="GAF-like_dom_sf"/>
</dbReference>
<proteinExistence type="predicted"/>
<dbReference type="Gene3D" id="6.10.340.10">
    <property type="match status" value="1"/>
</dbReference>
<dbReference type="SUPFAM" id="SSF55781">
    <property type="entry name" value="GAF domain-like"/>
    <property type="match status" value="1"/>
</dbReference>
<dbReference type="Pfam" id="PF01590">
    <property type="entry name" value="GAF"/>
    <property type="match status" value="1"/>
</dbReference>
<dbReference type="PANTHER" id="PTHR43155:SF2">
    <property type="entry name" value="CYCLIC DI-GMP PHOSPHODIESTERASE PA4108"/>
    <property type="match status" value="1"/>
</dbReference>
<evidence type="ECO:0000256" key="1">
    <source>
        <dbReference type="SAM" id="Phobius"/>
    </source>
</evidence>